<dbReference type="RefSeq" id="WP_183988760.1">
    <property type="nucleotide sequence ID" value="NZ_JACHHG010000019.1"/>
</dbReference>
<dbReference type="AlphaFoldDB" id="A0A841I2X6"/>
<sequence length="164" mass="18509">MNNQDSHQTSLSLEDKVASEVNRFLEHTSDNSDFDIIPSSDLCYLLELYVPQILSDQFPMWREESLDGIFPVKARKLGRMTLELGGMCILMSKQTVIPILIKLTLNASGDTISTYRVSMGESGNGHLNMSEMEYNPSRLQNLINNFLSRVDNINWAYVISGGKE</sequence>
<keyword evidence="2" id="KW-1185">Reference proteome</keyword>
<dbReference type="EMBL" id="JACHHG010000019">
    <property type="protein sequence ID" value="MBB6100027.1"/>
    <property type="molecule type" value="Genomic_DNA"/>
</dbReference>
<evidence type="ECO:0000313" key="2">
    <source>
        <dbReference type="Proteomes" id="UP000569951"/>
    </source>
</evidence>
<dbReference type="Proteomes" id="UP000569951">
    <property type="component" value="Unassembled WGS sequence"/>
</dbReference>
<comment type="caution">
    <text evidence="1">The sequence shown here is derived from an EMBL/GenBank/DDBJ whole genome shotgun (WGS) entry which is preliminary data.</text>
</comment>
<gene>
    <name evidence="1" type="ORF">HNR42_003492</name>
</gene>
<accession>A0A841I2X6</accession>
<organism evidence="1 2">
    <name type="scientific">Deinobacterium chartae</name>
    <dbReference type="NCBI Taxonomy" id="521158"/>
    <lineage>
        <taxon>Bacteria</taxon>
        <taxon>Thermotogati</taxon>
        <taxon>Deinococcota</taxon>
        <taxon>Deinococci</taxon>
        <taxon>Deinococcales</taxon>
        <taxon>Deinococcaceae</taxon>
        <taxon>Deinobacterium</taxon>
    </lineage>
</organism>
<protein>
    <submittedName>
        <fullName evidence="1">Uncharacterized protein</fullName>
    </submittedName>
</protein>
<name>A0A841I2X6_9DEIO</name>
<reference evidence="1 2" key="1">
    <citation type="submission" date="2020-08" db="EMBL/GenBank/DDBJ databases">
        <title>Genomic Encyclopedia of Type Strains, Phase IV (KMG-IV): sequencing the most valuable type-strain genomes for metagenomic binning, comparative biology and taxonomic classification.</title>
        <authorList>
            <person name="Goeker M."/>
        </authorList>
    </citation>
    <scope>NUCLEOTIDE SEQUENCE [LARGE SCALE GENOMIC DNA]</scope>
    <source>
        <strain evidence="1 2">DSM 21458</strain>
    </source>
</reference>
<proteinExistence type="predicted"/>
<evidence type="ECO:0000313" key="1">
    <source>
        <dbReference type="EMBL" id="MBB6100027.1"/>
    </source>
</evidence>